<dbReference type="Gene3D" id="1.25.40.10">
    <property type="entry name" value="Tetratricopeptide repeat domain"/>
    <property type="match status" value="3"/>
</dbReference>
<comment type="caution">
    <text evidence="3">The sequence shown here is derived from an EMBL/GenBank/DDBJ whole genome shotgun (WGS) entry which is preliminary data.</text>
</comment>
<sequence>MPRRERHLKETTWIRSVHLLDADVFSRTTYISKCGAWGKALEAFAGFSAGRVEPSFVTYNALSSAFDRGSRWQEAGLVMTTMRADGVEADVVTYNTAFSALQTSSQWRNVGSLLRSMAAGGTSLDRITFNSAITAVEHWTWALLLLDILRSTHVPNVITYSAGLSAFRQWRQASSLLESGSLRPNTSTYNSVAGVYDYGAWEEVMQILRQLDIHSTRADAMTFTAAAAACEKVVQWRYILHLLKAIDPFFVDMITLNSTLRACARGVQWMRAEQLLSEMQTLHLVSPDITSCNAAITSYGNGRQAHRALLLFEQSLEYRSSKGAIAIVGLHAFGV</sequence>
<evidence type="ECO:0000313" key="4">
    <source>
        <dbReference type="Proteomes" id="UP001642464"/>
    </source>
</evidence>
<evidence type="ECO:0000313" key="3">
    <source>
        <dbReference type="EMBL" id="CAK8987626.1"/>
    </source>
</evidence>
<keyword evidence="4" id="KW-1185">Reference proteome</keyword>
<protein>
    <submittedName>
        <fullName evidence="3">Pentatricopeptide repeat-containing protein At1g06580</fullName>
    </submittedName>
</protein>
<name>A0ABP0HBM8_9DINO</name>
<dbReference type="EMBL" id="CAXAMM010000470">
    <property type="protein sequence ID" value="CAK8987626.1"/>
    <property type="molecule type" value="Genomic_DNA"/>
</dbReference>
<organism evidence="3 4">
    <name type="scientific">Durusdinium trenchii</name>
    <dbReference type="NCBI Taxonomy" id="1381693"/>
    <lineage>
        <taxon>Eukaryota</taxon>
        <taxon>Sar</taxon>
        <taxon>Alveolata</taxon>
        <taxon>Dinophyceae</taxon>
        <taxon>Suessiales</taxon>
        <taxon>Symbiodiniaceae</taxon>
        <taxon>Durusdinium</taxon>
    </lineage>
</organism>
<dbReference type="Proteomes" id="UP001642464">
    <property type="component" value="Unassembled WGS sequence"/>
</dbReference>
<evidence type="ECO:0000256" key="2">
    <source>
        <dbReference type="PROSITE-ProRule" id="PRU00708"/>
    </source>
</evidence>
<dbReference type="PANTHER" id="PTHR47447:SF17">
    <property type="entry name" value="OS12G0638900 PROTEIN"/>
    <property type="match status" value="1"/>
</dbReference>
<reference evidence="3 4" key="1">
    <citation type="submission" date="2024-02" db="EMBL/GenBank/DDBJ databases">
        <authorList>
            <person name="Chen Y."/>
            <person name="Shah S."/>
            <person name="Dougan E. K."/>
            <person name="Thang M."/>
            <person name="Chan C."/>
        </authorList>
    </citation>
    <scope>NUCLEOTIDE SEQUENCE [LARGE SCALE GENOMIC DNA]</scope>
</reference>
<dbReference type="InterPro" id="IPR011990">
    <property type="entry name" value="TPR-like_helical_dom_sf"/>
</dbReference>
<proteinExistence type="predicted"/>
<dbReference type="PANTHER" id="PTHR47447">
    <property type="entry name" value="OS03G0856100 PROTEIN"/>
    <property type="match status" value="1"/>
</dbReference>
<dbReference type="InterPro" id="IPR002885">
    <property type="entry name" value="PPR_rpt"/>
</dbReference>
<keyword evidence="1" id="KW-0677">Repeat</keyword>
<feature type="repeat" description="PPR" evidence="2">
    <location>
        <begin position="55"/>
        <end position="89"/>
    </location>
</feature>
<evidence type="ECO:0000256" key="1">
    <source>
        <dbReference type="ARBA" id="ARBA00022737"/>
    </source>
</evidence>
<accession>A0ABP0HBM8</accession>
<dbReference type="PROSITE" id="PS51375">
    <property type="entry name" value="PPR"/>
    <property type="match status" value="1"/>
</dbReference>
<gene>
    <name evidence="3" type="ORF">SCF082_LOCUS1057</name>
</gene>